<dbReference type="NCBIfam" id="TIGR02150">
    <property type="entry name" value="IPP_isom_1"/>
    <property type="match status" value="1"/>
</dbReference>
<evidence type="ECO:0000256" key="1">
    <source>
        <dbReference type="ARBA" id="ARBA00000374"/>
    </source>
</evidence>
<keyword evidence="9" id="KW-0753">Steroid metabolism</keyword>
<evidence type="ECO:0000256" key="14">
    <source>
        <dbReference type="ARBA" id="ARBA00023235"/>
    </source>
</evidence>
<keyword evidence="13" id="KW-0414">Isoprene biosynthesis</keyword>
<keyword evidence="9" id="KW-0756">Sterol biosynthesis</keyword>
<protein>
    <recommendedName>
        <fullName evidence="6">isopentenyl-diphosphate Delta-isomerase</fullName>
        <ecNumber evidence="6">5.3.3.2</ecNumber>
    </recommendedName>
</protein>
<comment type="similarity">
    <text evidence="5">Belongs to the IPP isomerase type 1 family.</text>
</comment>
<reference evidence="16" key="1">
    <citation type="submission" date="2012-12" db="EMBL/GenBank/DDBJ databases">
        <title>Identification and characterization of a phenylalanine ammonia-lyase gene family in Isatis indigotica Fort.</title>
        <authorList>
            <person name="Liu Q."/>
            <person name="Chen J."/>
            <person name="Zhou X."/>
            <person name="Di P."/>
            <person name="Xiao Y."/>
            <person name="Xuan H."/>
            <person name="Zhang L."/>
            <person name="Chen W."/>
        </authorList>
    </citation>
    <scope>NUCLEOTIDE SEQUENCE</scope>
    <source>
        <tissue evidence="16">Salivary gland</tissue>
    </source>
</reference>
<dbReference type="PANTHER" id="PTHR10885">
    <property type="entry name" value="ISOPENTENYL-DIPHOSPHATE DELTA-ISOMERASE"/>
    <property type="match status" value="1"/>
</dbReference>
<comment type="catalytic activity">
    <reaction evidence="1">
        <text>isopentenyl diphosphate = dimethylallyl diphosphate</text>
        <dbReference type="Rhea" id="RHEA:23284"/>
        <dbReference type="ChEBI" id="CHEBI:57623"/>
        <dbReference type="ChEBI" id="CHEBI:128769"/>
        <dbReference type="EC" id="5.3.3.2"/>
    </reaction>
</comment>
<comment type="pathway">
    <text evidence="4">Isoprenoid biosynthesis; dimethylallyl diphosphate biosynthesis; dimethylallyl diphosphate from isopentenyl diphosphate: step 1/1.</text>
</comment>
<dbReference type="SUPFAM" id="SSF55811">
    <property type="entry name" value="Nudix"/>
    <property type="match status" value="1"/>
</dbReference>
<evidence type="ECO:0000256" key="10">
    <source>
        <dbReference type="ARBA" id="ARBA00022842"/>
    </source>
</evidence>
<dbReference type="InterPro" id="IPR000086">
    <property type="entry name" value="NUDIX_hydrolase_dom"/>
</dbReference>
<dbReference type="FunFam" id="3.90.79.10:FF:000012">
    <property type="entry name" value="Isopentenyl-diphosphate Delta-isomerase 1"/>
    <property type="match status" value="1"/>
</dbReference>
<dbReference type="GO" id="GO:0046872">
    <property type="term" value="F:metal ion binding"/>
    <property type="evidence" value="ECO:0007669"/>
    <property type="project" value="UniProtKB-KW"/>
</dbReference>
<dbReference type="InterPro" id="IPR011876">
    <property type="entry name" value="IsopentenylPP_isomerase_typ1"/>
</dbReference>
<keyword evidence="10" id="KW-0460">Magnesium</keyword>
<dbReference type="AlphaFoldDB" id="A0A0K8R8V0"/>
<dbReference type="GO" id="GO:0009240">
    <property type="term" value="P:isopentenyl diphosphate biosynthetic process"/>
    <property type="evidence" value="ECO:0007669"/>
    <property type="project" value="TreeGrafter"/>
</dbReference>
<evidence type="ECO:0000256" key="8">
    <source>
        <dbReference type="ARBA" id="ARBA00022723"/>
    </source>
</evidence>
<evidence type="ECO:0000256" key="6">
    <source>
        <dbReference type="ARBA" id="ARBA00012057"/>
    </source>
</evidence>
<evidence type="ECO:0000256" key="5">
    <source>
        <dbReference type="ARBA" id="ARBA00007579"/>
    </source>
</evidence>
<evidence type="ECO:0000256" key="13">
    <source>
        <dbReference type="ARBA" id="ARBA00023229"/>
    </source>
</evidence>
<dbReference type="PIRSF" id="PIRSF018427">
    <property type="entry name" value="Isopntndiph_ism"/>
    <property type="match status" value="1"/>
</dbReference>
<accession>A0A0K8R8V0</accession>
<dbReference type="EMBL" id="GADI01006909">
    <property type="protein sequence ID" value="JAA66899.1"/>
    <property type="molecule type" value="mRNA"/>
</dbReference>
<dbReference type="InterPro" id="IPR015797">
    <property type="entry name" value="NUDIX_hydrolase-like_dom_sf"/>
</dbReference>
<keyword evidence="8" id="KW-0479">Metal-binding</keyword>
<proteinExistence type="evidence at transcript level"/>
<evidence type="ECO:0000256" key="3">
    <source>
        <dbReference type="ARBA" id="ARBA00003951"/>
    </source>
</evidence>
<comment type="cofactor">
    <cofactor evidence="2">
        <name>Mg(2+)</name>
        <dbReference type="ChEBI" id="CHEBI:18420"/>
    </cofactor>
</comment>
<keyword evidence="9" id="KW-0153">Cholesterol metabolism</keyword>
<evidence type="ECO:0000256" key="11">
    <source>
        <dbReference type="ARBA" id="ARBA00022955"/>
    </source>
</evidence>
<evidence type="ECO:0000256" key="7">
    <source>
        <dbReference type="ARBA" id="ARBA00022516"/>
    </source>
</evidence>
<keyword evidence="14 16" id="KW-0413">Isomerase</keyword>
<keyword evidence="12" id="KW-0443">Lipid metabolism</keyword>
<name>A0A0K8R8V0_IXORI</name>
<dbReference type="UniPathway" id="UPA00059">
    <property type="reaction ID" value="UER00104"/>
</dbReference>
<dbReference type="GO" id="GO:0005737">
    <property type="term" value="C:cytoplasm"/>
    <property type="evidence" value="ECO:0007669"/>
    <property type="project" value="TreeGrafter"/>
</dbReference>
<evidence type="ECO:0000313" key="16">
    <source>
        <dbReference type="EMBL" id="JAA66899.1"/>
    </source>
</evidence>
<dbReference type="PANTHER" id="PTHR10885:SF0">
    <property type="entry name" value="ISOPENTENYL-DIPHOSPHATE DELTA-ISOMERASE"/>
    <property type="match status" value="1"/>
</dbReference>
<evidence type="ECO:0000256" key="12">
    <source>
        <dbReference type="ARBA" id="ARBA00023098"/>
    </source>
</evidence>
<keyword evidence="11" id="KW-0752">Steroid biosynthesis</keyword>
<evidence type="ECO:0000256" key="2">
    <source>
        <dbReference type="ARBA" id="ARBA00001946"/>
    </source>
</evidence>
<organism evidence="16">
    <name type="scientific">Ixodes ricinus</name>
    <name type="common">Common tick</name>
    <name type="synonym">Acarus ricinus</name>
    <dbReference type="NCBI Taxonomy" id="34613"/>
    <lineage>
        <taxon>Eukaryota</taxon>
        <taxon>Metazoa</taxon>
        <taxon>Ecdysozoa</taxon>
        <taxon>Arthropoda</taxon>
        <taxon>Chelicerata</taxon>
        <taxon>Arachnida</taxon>
        <taxon>Acari</taxon>
        <taxon>Parasitiformes</taxon>
        <taxon>Ixodida</taxon>
        <taxon>Ixodoidea</taxon>
        <taxon>Ixodidae</taxon>
        <taxon>Ixodinae</taxon>
        <taxon>Ixodes</taxon>
    </lineage>
</organism>
<comment type="function">
    <text evidence="3">Catalyzes the 1,3-allylic rearrangement of the homoallylic substrate isopentenyl (IPP) to its highly electrophilic allylic isomer, dimethylallyl diphosphate (DMAPP).</text>
</comment>
<keyword evidence="9" id="KW-0152">Cholesterol biosynthesis</keyword>
<evidence type="ECO:0000256" key="9">
    <source>
        <dbReference type="ARBA" id="ARBA00022778"/>
    </source>
</evidence>
<dbReference type="CDD" id="cd02885">
    <property type="entry name" value="NUDIX_IPP_Isomerase"/>
    <property type="match status" value="1"/>
</dbReference>
<dbReference type="PROSITE" id="PS51462">
    <property type="entry name" value="NUDIX"/>
    <property type="match status" value="1"/>
</dbReference>
<evidence type="ECO:0000256" key="4">
    <source>
        <dbReference type="ARBA" id="ARBA00004826"/>
    </source>
</evidence>
<dbReference type="Pfam" id="PF00293">
    <property type="entry name" value="NUDIX"/>
    <property type="match status" value="1"/>
</dbReference>
<dbReference type="Gene3D" id="3.90.79.10">
    <property type="entry name" value="Nucleoside Triphosphate Pyrophosphohydrolase"/>
    <property type="match status" value="1"/>
</dbReference>
<sequence length="264" mass="30212">MIGNIARRVLTRTKHMGDGFLGNAARSASAASESAVNLDSFDPTQVQLLEEQCILVDEQDRVLGSGSKKDCHLMTNINKGLLHRAFSVFLFNSKDELLLQQRSDAKITFPGRFTNTCCSHPLYVADELEETDATGVKKAAQRRLFIELGIDPKEVPLESIRYLTRILYKAPSDSVWGENEVDYILFVQKDVRVKPNPNEVKESLYLAREDMLPFITSLEAQGQVITPWFKLVVENFLFKWWDNLHSLEKFEDHQKIHRLTEKRA</sequence>
<dbReference type="EC" id="5.3.3.2" evidence="6"/>
<keyword evidence="9" id="KW-1207">Sterol metabolism</keyword>
<evidence type="ECO:0000259" key="15">
    <source>
        <dbReference type="PROSITE" id="PS51462"/>
    </source>
</evidence>
<dbReference type="GO" id="GO:0004452">
    <property type="term" value="F:isopentenyl-diphosphate delta-isomerase activity"/>
    <property type="evidence" value="ECO:0007669"/>
    <property type="project" value="UniProtKB-EC"/>
</dbReference>
<dbReference type="GO" id="GO:0006695">
    <property type="term" value="P:cholesterol biosynthetic process"/>
    <property type="evidence" value="ECO:0007669"/>
    <property type="project" value="UniProtKB-KW"/>
</dbReference>
<feature type="domain" description="Nudix hydrolase" evidence="15">
    <location>
        <begin position="81"/>
        <end position="231"/>
    </location>
</feature>
<keyword evidence="7" id="KW-0444">Lipid biosynthesis</keyword>
<dbReference type="GO" id="GO:0050992">
    <property type="term" value="P:dimethylallyl diphosphate biosynthetic process"/>
    <property type="evidence" value="ECO:0007669"/>
    <property type="project" value="UniProtKB-UniPathway"/>
</dbReference>